<comment type="caution">
    <text evidence="3">The sequence shown here is derived from an EMBL/GenBank/DDBJ whole genome shotgun (WGS) entry which is preliminary data.</text>
</comment>
<keyword evidence="4" id="KW-1185">Reference proteome</keyword>
<dbReference type="Pfam" id="PF03732">
    <property type="entry name" value="Retrotrans_gag"/>
    <property type="match status" value="1"/>
</dbReference>
<gene>
    <name evidence="3" type="ORF">G2W53_017695</name>
</gene>
<name>A0A834TTK8_9FABA</name>
<protein>
    <recommendedName>
        <fullName evidence="2">Retrotransposon gag domain-containing protein</fullName>
    </recommendedName>
</protein>
<dbReference type="PANTHER" id="PTHR33223:SF3">
    <property type="match status" value="1"/>
</dbReference>
<sequence length="598" mass="67630">MRKQKSQTSTSTEHIDDIVEETTSSSDSSSETKKMVEEGEDMAAEKTIREHNAPPVDQQPLCIAAPTLTVPFELKSGLIHLLPKFRGLPNEDPYKHLKQLHVVCSSMKPQDVRTEQVKLRAFPFSLEDAAKDWLFYLPLGSITTWEAMMKQFLNKYFPASRAIAIRWDICGIKQKPTETLHDYWEHFKRLCATCPQHGVSEQGLIHYFYQGLHATERGMLDAASGGSIVDKTPTEAREIISTMAATSQDFGDSQDMPRIVNEASISSIESKLNQLTNMHGEVGTANEPNSHNVSKLESQGKLPSQTETNPKHNVCAITLRSGKELKNAPAKLRRGHALEDDAGRPFLSTSRTKIDVHGGTFSMEFDGNVVKFNTMRYPNLVSSVCKIDIVDPVLQETLELHQQDKAIEMLSEDVNLNHIEKPKVNSSNDEKVLHKLEILNSAFDNSSISDLSHSDTKSLSYVRQEPKFELNPPLEHLKFAYLRDEPYYSDKIYKDKTRGFYDQEIFRQQFVLGQKVFLDDLELSLFSSKFQSKWTNAFVITDVYSHDVVEIKSLHTGQIFKVNGNRLKPFYEGFKNATVEEVDLVESHLKLGSSQSPT</sequence>
<evidence type="ECO:0000256" key="1">
    <source>
        <dbReference type="SAM" id="MobiDB-lite"/>
    </source>
</evidence>
<proteinExistence type="predicted"/>
<accession>A0A834TTK8</accession>
<dbReference type="InterPro" id="IPR005162">
    <property type="entry name" value="Retrotrans_gag_dom"/>
</dbReference>
<feature type="compositionally biased region" description="Basic and acidic residues" evidence="1">
    <location>
        <begin position="30"/>
        <end position="44"/>
    </location>
</feature>
<evidence type="ECO:0000313" key="4">
    <source>
        <dbReference type="Proteomes" id="UP000634136"/>
    </source>
</evidence>
<dbReference type="EMBL" id="JAAIUW010000006">
    <property type="protein sequence ID" value="KAF7826531.1"/>
    <property type="molecule type" value="Genomic_DNA"/>
</dbReference>
<dbReference type="PANTHER" id="PTHR33223">
    <property type="entry name" value="CCHC-TYPE DOMAIN-CONTAINING PROTEIN"/>
    <property type="match status" value="1"/>
</dbReference>
<feature type="compositionally biased region" description="Polar residues" evidence="1">
    <location>
        <begin position="286"/>
        <end position="308"/>
    </location>
</feature>
<dbReference type="Proteomes" id="UP000634136">
    <property type="component" value="Unassembled WGS sequence"/>
</dbReference>
<evidence type="ECO:0000313" key="3">
    <source>
        <dbReference type="EMBL" id="KAF7826531.1"/>
    </source>
</evidence>
<feature type="compositionally biased region" description="Polar residues" evidence="1">
    <location>
        <begin position="1"/>
        <end position="12"/>
    </location>
</feature>
<dbReference type="OrthoDB" id="1306017at2759"/>
<dbReference type="AlphaFoldDB" id="A0A834TTK8"/>
<reference evidence="3" key="1">
    <citation type="submission" date="2020-09" db="EMBL/GenBank/DDBJ databases">
        <title>Genome-Enabled Discovery of Anthraquinone Biosynthesis in Senna tora.</title>
        <authorList>
            <person name="Kang S.-H."/>
            <person name="Pandey R.P."/>
            <person name="Lee C.-M."/>
            <person name="Sim J.-S."/>
            <person name="Jeong J.-T."/>
            <person name="Choi B.-S."/>
            <person name="Jung M."/>
            <person name="Ginzburg D."/>
            <person name="Zhao K."/>
            <person name="Won S.Y."/>
            <person name="Oh T.-J."/>
            <person name="Yu Y."/>
            <person name="Kim N.-H."/>
            <person name="Lee O.R."/>
            <person name="Lee T.-H."/>
            <person name="Bashyal P."/>
            <person name="Kim T.-S."/>
            <person name="Lee W.-H."/>
            <person name="Kawkins C."/>
            <person name="Kim C.-K."/>
            <person name="Kim J.S."/>
            <person name="Ahn B.O."/>
            <person name="Rhee S.Y."/>
            <person name="Sohng J.K."/>
        </authorList>
    </citation>
    <scope>NUCLEOTIDE SEQUENCE</scope>
    <source>
        <tissue evidence="3">Leaf</tissue>
    </source>
</reference>
<feature type="domain" description="Retrotransposon gag" evidence="2">
    <location>
        <begin position="121"/>
        <end position="213"/>
    </location>
</feature>
<feature type="region of interest" description="Disordered" evidence="1">
    <location>
        <begin position="281"/>
        <end position="310"/>
    </location>
</feature>
<feature type="region of interest" description="Disordered" evidence="1">
    <location>
        <begin position="1"/>
        <end position="44"/>
    </location>
</feature>
<evidence type="ECO:0000259" key="2">
    <source>
        <dbReference type="Pfam" id="PF03732"/>
    </source>
</evidence>
<organism evidence="3 4">
    <name type="scientific">Senna tora</name>
    <dbReference type="NCBI Taxonomy" id="362788"/>
    <lineage>
        <taxon>Eukaryota</taxon>
        <taxon>Viridiplantae</taxon>
        <taxon>Streptophyta</taxon>
        <taxon>Embryophyta</taxon>
        <taxon>Tracheophyta</taxon>
        <taxon>Spermatophyta</taxon>
        <taxon>Magnoliopsida</taxon>
        <taxon>eudicotyledons</taxon>
        <taxon>Gunneridae</taxon>
        <taxon>Pentapetalae</taxon>
        <taxon>rosids</taxon>
        <taxon>fabids</taxon>
        <taxon>Fabales</taxon>
        <taxon>Fabaceae</taxon>
        <taxon>Caesalpinioideae</taxon>
        <taxon>Cassia clade</taxon>
        <taxon>Senna</taxon>
    </lineage>
</organism>